<sequence length="146" mass="16424">MELAIPPDLLVVPGGESWEKTAEDVNESKEEVGDRETCNEGREEMVGESSTHIEEVAESNKRLEDVEKWFQVSPGKAGRQMTPGKNETEIQISASKFTVLSINEEEEGAIVEEAQDFEIDDMEVGDENMEDLEEDMLEDRLLEEST</sequence>
<organism evidence="2">
    <name type="scientific">Brassica cretica</name>
    <name type="common">Mustard</name>
    <dbReference type="NCBI Taxonomy" id="69181"/>
    <lineage>
        <taxon>Eukaryota</taxon>
        <taxon>Viridiplantae</taxon>
        <taxon>Streptophyta</taxon>
        <taxon>Embryophyta</taxon>
        <taxon>Tracheophyta</taxon>
        <taxon>Spermatophyta</taxon>
        <taxon>Magnoliopsida</taxon>
        <taxon>eudicotyledons</taxon>
        <taxon>Gunneridae</taxon>
        <taxon>Pentapetalae</taxon>
        <taxon>rosids</taxon>
        <taxon>malvids</taxon>
        <taxon>Brassicales</taxon>
        <taxon>Brassicaceae</taxon>
        <taxon>Brassiceae</taxon>
        <taxon>Brassica</taxon>
    </lineage>
</organism>
<name>A0A8S9K2S4_BRACR</name>
<evidence type="ECO:0000256" key="1">
    <source>
        <dbReference type="SAM" id="MobiDB-lite"/>
    </source>
</evidence>
<accession>A0A8S9K2S4</accession>
<comment type="caution">
    <text evidence="2">The sequence shown here is derived from an EMBL/GenBank/DDBJ whole genome shotgun (WGS) entry which is preliminary data.</text>
</comment>
<dbReference type="AlphaFoldDB" id="A0A8S9K2S4"/>
<protein>
    <submittedName>
        <fullName evidence="2">Uncharacterized protein</fullName>
    </submittedName>
</protein>
<feature type="region of interest" description="Disordered" evidence="1">
    <location>
        <begin position="12"/>
        <end position="52"/>
    </location>
</feature>
<feature type="compositionally biased region" description="Basic and acidic residues" evidence="1">
    <location>
        <begin position="17"/>
        <end position="52"/>
    </location>
</feature>
<dbReference type="EMBL" id="QGKY02000190">
    <property type="protein sequence ID" value="KAF2588644.1"/>
    <property type="molecule type" value="Genomic_DNA"/>
</dbReference>
<evidence type="ECO:0000313" key="2">
    <source>
        <dbReference type="EMBL" id="KAF2588644.1"/>
    </source>
</evidence>
<proteinExistence type="predicted"/>
<gene>
    <name evidence="2" type="ORF">F2Q70_00039105</name>
</gene>
<reference evidence="2" key="1">
    <citation type="submission" date="2019-12" db="EMBL/GenBank/DDBJ databases">
        <title>Genome sequencing and annotation of Brassica cretica.</title>
        <authorList>
            <person name="Studholme D.J."/>
            <person name="Sarris P.F."/>
        </authorList>
    </citation>
    <scope>NUCLEOTIDE SEQUENCE</scope>
    <source>
        <strain evidence="2">PFS-102/07</strain>
        <tissue evidence="2">Leaf</tissue>
    </source>
</reference>